<comment type="caution">
    <text evidence="2">The sequence shown here is derived from an EMBL/GenBank/DDBJ whole genome shotgun (WGS) entry which is preliminary data.</text>
</comment>
<dbReference type="Gene3D" id="3.40.630.30">
    <property type="match status" value="1"/>
</dbReference>
<dbReference type="OrthoDB" id="61113at2759"/>
<evidence type="ECO:0000313" key="2">
    <source>
        <dbReference type="EMBL" id="CAA7265027.1"/>
    </source>
</evidence>
<sequence>MVHFTVKRVESSTNERLEVAAELFTDLMKDNLGAISLAGGEDSLMPLQALALLRAGVHSGEYYEASNEQGELVGYTLWMPPGQEMFSTEEQKQLGLYEFMAKLSDEAKEYYRTKYMAEFPGFVASLLGPMGKLDSWWLHMAMIRRDYQRQGVFRALLSLVREKAAAAGQYLATCTTNDDNAS</sequence>
<accession>A0A8S0WL32</accession>
<dbReference type="EMBL" id="CACVBS010000046">
    <property type="protein sequence ID" value="CAA7265027.1"/>
    <property type="molecule type" value="Genomic_DNA"/>
</dbReference>
<dbReference type="GO" id="GO:0016747">
    <property type="term" value="F:acyltransferase activity, transferring groups other than amino-acyl groups"/>
    <property type="evidence" value="ECO:0007669"/>
    <property type="project" value="InterPro"/>
</dbReference>
<gene>
    <name evidence="2" type="ORF">AAE3_LOCUS7016</name>
</gene>
<evidence type="ECO:0000313" key="3">
    <source>
        <dbReference type="Proteomes" id="UP000467700"/>
    </source>
</evidence>
<proteinExistence type="predicted"/>
<dbReference type="SUPFAM" id="SSF55729">
    <property type="entry name" value="Acyl-CoA N-acyltransferases (Nat)"/>
    <property type="match status" value="1"/>
</dbReference>
<feature type="domain" description="N-acetyltransferase" evidence="1">
    <location>
        <begin position="78"/>
        <end position="180"/>
    </location>
</feature>
<name>A0A8S0WL32_CYCAE</name>
<protein>
    <recommendedName>
        <fullName evidence="1">N-acetyltransferase domain-containing protein</fullName>
    </recommendedName>
</protein>
<dbReference type="Pfam" id="PF00583">
    <property type="entry name" value="Acetyltransf_1"/>
    <property type="match status" value="1"/>
</dbReference>
<dbReference type="InterPro" id="IPR000182">
    <property type="entry name" value="GNAT_dom"/>
</dbReference>
<dbReference type="InterPro" id="IPR016181">
    <property type="entry name" value="Acyl_CoA_acyltransferase"/>
</dbReference>
<dbReference type="CDD" id="cd04301">
    <property type="entry name" value="NAT_SF"/>
    <property type="match status" value="1"/>
</dbReference>
<dbReference type="Proteomes" id="UP000467700">
    <property type="component" value="Unassembled WGS sequence"/>
</dbReference>
<reference evidence="2 3" key="1">
    <citation type="submission" date="2020-01" db="EMBL/GenBank/DDBJ databases">
        <authorList>
            <person name="Gupta K D."/>
        </authorList>
    </citation>
    <scope>NUCLEOTIDE SEQUENCE [LARGE SCALE GENOMIC DNA]</scope>
</reference>
<organism evidence="2 3">
    <name type="scientific">Cyclocybe aegerita</name>
    <name type="common">Black poplar mushroom</name>
    <name type="synonym">Agrocybe aegerita</name>
    <dbReference type="NCBI Taxonomy" id="1973307"/>
    <lineage>
        <taxon>Eukaryota</taxon>
        <taxon>Fungi</taxon>
        <taxon>Dikarya</taxon>
        <taxon>Basidiomycota</taxon>
        <taxon>Agaricomycotina</taxon>
        <taxon>Agaricomycetes</taxon>
        <taxon>Agaricomycetidae</taxon>
        <taxon>Agaricales</taxon>
        <taxon>Agaricineae</taxon>
        <taxon>Bolbitiaceae</taxon>
        <taxon>Cyclocybe</taxon>
    </lineage>
</organism>
<evidence type="ECO:0000259" key="1">
    <source>
        <dbReference type="Pfam" id="PF00583"/>
    </source>
</evidence>
<keyword evidence="3" id="KW-1185">Reference proteome</keyword>
<dbReference type="AlphaFoldDB" id="A0A8S0WL32"/>